<reference evidence="4 5" key="1">
    <citation type="submission" date="2013-02" db="EMBL/GenBank/DDBJ databases">
        <title>The Genome Sequence of Acinetobacter sp. NIPH 1859.</title>
        <authorList>
            <consortium name="The Broad Institute Genome Sequencing Platform"/>
            <consortium name="The Broad Institute Genome Sequencing Center for Infectious Disease"/>
            <person name="Cerqueira G."/>
            <person name="Feldgarden M."/>
            <person name="Courvalin P."/>
            <person name="Perichon B."/>
            <person name="Grillot-Courvalin C."/>
            <person name="Clermont D."/>
            <person name="Rocha E."/>
            <person name="Yoon E.-J."/>
            <person name="Nemec A."/>
            <person name="Walker B."/>
            <person name="Young S.K."/>
            <person name="Zeng Q."/>
            <person name="Gargeya S."/>
            <person name="Fitzgerald M."/>
            <person name="Haas B."/>
            <person name="Abouelleil A."/>
            <person name="Alvarado L."/>
            <person name="Arachchi H.M."/>
            <person name="Berlin A.M."/>
            <person name="Chapman S.B."/>
            <person name="Dewar J."/>
            <person name="Goldberg J."/>
            <person name="Griggs A."/>
            <person name="Gujja S."/>
            <person name="Hansen M."/>
            <person name="Howarth C."/>
            <person name="Imamovic A."/>
            <person name="Larimer J."/>
            <person name="McCowan C."/>
            <person name="Murphy C."/>
            <person name="Neiman D."/>
            <person name="Pearson M."/>
            <person name="Priest M."/>
            <person name="Roberts A."/>
            <person name="Saif S."/>
            <person name="Shea T."/>
            <person name="Sisk P."/>
            <person name="Sykes S."/>
            <person name="Wortman J."/>
            <person name="Nusbaum C."/>
            <person name="Birren B."/>
        </authorList>
    </citation>
    <scope>NUCLEOTIDE SEQUENCE [LARGE SCALE GENOMIC DNA]</scope>
    <source>
        <strain evidence="4 5">NIPH 1859</strain>
    </source>
</reference>
<dbReference type="InterPro" id="IPR008635">
    <property type="entry name" value="Coiled_stalk_dom"/>
</dbReference>
<evidence type="ECO:0000313" key="5">
    <source>
        <dbReference type="Proteomes" id="UP000013009"/>
    </source>
</evidence>
<gene>
    <name evidence="4" type="ORF">F889_01400</name>
</gene>
<dbReference type="Pfam" id="PF05658">
    <property type="entry name" value="YadA_head"/>
    <property type="match status" value="4"/>
</dbReference>
<dbReference type="GO" id="GO:0019867">
    <property type="term" value="C:outer membrane"/>
    <property type="evidence" value="ECO:0007669"/>
    <property type="project" value="InterPro"/>
</dbReference>
<feature type="domain" description="Trimeric autotransporter adhesin YadA-like stalk" evidence="2">
    <location>
        <begin position="300"/>
        <end position="324"/>
    </location>
</feature>
<proteinExistence type="predicted"/>
<dbReference type="InterPro" id="IPR024973">
    <property type="entry name" value="ESPR"/>
</dbReference>
<dbReference type="CDD" id="cd12820">
    <property type="entry name" value="LbR_YadA-like"/>
    <property type="match status" value="1"/>
</dbReference>
<keyword evidence="5" id="KW-1185">Reference proteome</keyword>
<feature type="domain" description="ESPR" evidence="3">
    <location>
        <begin position="1"/>
        <end position="45"/>
    </location>
</feature>
<comment type="caution">
    <text evidence="4">The sequence shown here is derived from an EMBL/GenBank/DDBJ whole genome shotgun (WGS) entry which is preliminary data.</text>
</comment>
<evidence type="ECO:0000259" key="3">
    <source>
        <dbReference type="Pfam" id="PF13018"/>
    </source>
</evidence>
<feature type="domain" description="Trimeric autotransporter adhesin YadA-like stalk" evidence="2">
    <location>
        <begin position="568"/>
        <end position="611"/>
    </location>
</feature>
<dbReference type="Gene3D" id="2.150.10.10">
    <property type="entry name" value="Serralysin-like metalloprotease, C-terminal"/>
    <property type="match status" value="2"/>
</dbReference>
<sequence length="726" mass="72598">MNKVYKVIWNATLGVWVAVSEVSKSKTKTKTKTVSAVIALSSMVSFAPNALAEVGTAGGTGSGTAISQCTGTDQANASGGTRAIAIGCNSESSSSNTNILSRQNPYNTAYTDNQLGSSVAIGSGAKAGTLATAIGGQTQATGGSSTALGPWAQAAGESSFAVGRQSAAIGNYSQAIGNVSAATGNGALSMGHSATATGYRAIAIGTADIENPTGNAVLYQDSTATKASGRDSIALGGGALATQDNTLAIGKGANANVINSVALGTGSTATAQSGAAFLTNTAASAANGVVSVGTSTATRRIQNVADGAADQDAVTIAQLKAQKVLTDKQGTDTAAALGGGSSYNATTGAVSAPSYNVGGTTVTGVNAALTNIDGRTTTNTTNITNLQNQTFKLQSNGDTATAVKSSDTVQFLNGSNVAITRSGNNITVGTQPQVSFDKVTVGNVVVDKTTNKITGVENGNVVANSKDAVNGGQLFTTNQNVTTAQNTANTATSKADAAQATADKGVNFSVNGGTADNVKLGETVNFADGTNTKAVYDAATNTYKYNIVDAPVFAGQVKANGFDANGQKIVNVADGTVAANSKDAVNGGQLFTTNQKVDQNTTNIGQNTTNISNLQNQTFKLQANGDTASAVKSSDTVQFLNGSNVAITRSGNNITVGTQSEVNFDKVNVGSVVVDKATNTINGLSNKTWNGTAVSGQAATEDQLAAVDGKLGNLDDAAVKYDDPTT</sequence>
<feature type="domain" description="Trimeric autotransporter adhesin YadA-like head" evidence="1">
    <location>
        <begin position="258"/>
        <end position="272"/>
    </location>
</feature>
<feature type="domain" description="Trimeric autotransporter adhesin YadA-like head" evidence="1">
    <location>
        <begin position="140"/>
        <end position="166"/>
    </location>
</feature>
<accession>N9PMP3</accession>
<evidence type="ECO:0008006" key="6">
    <source>
        <dbReference type="Google" id="ProtNLM"/>
    </source>
</evidence>
<dbReference type="InterPro" id="IPR008640">
    <property type="entry name" value="Adhesin_Head_dom"/>
</dbReference>
<dbReference type="RefSeq" id="WP_005271969.1">
    <property type="nucleotide sequence ID" value="NZ_KB850194.1"/>
</dbReference>
<dbReference type="EMBL" id="APRZ01000014">
    <property type="protein sequence ID" value="ENX34763.1"/>
    <property type="molecule type" value="Genomic_DNA"/>
</dbReference>
<dbReference type="InterPro" id="IPR011049">
    <property type="entry name" value="Serralysin-like_metalloprot_C"/>
</dbReference>
<evidence type="ECO:0000313" key="4">
    <source>
        <dbReference type="EMBL" id="ENX34763.1"/>
    </source>
</evidence>
<dbReference type="Gene3D" id="1.20.5.170">
    <property type="match status" value="2"/>
</dbReference>
<dbReference type="Proteomes" id="UP000013009">
    <property type="component" value="Unassembled WGS sequence"/>
</dbReference>
<dbReference type="Gene3D" id="6.20.50.100">
    <property type="match status" value="2"/>
</dbReference>
<dbReference type="Pfam" id="PF13018">
    <property type="entry name" value="ESPR"/>
    <property type="match status" value="1"/>
</dbReference>
<feature type="domain" description="Trimeric autotransporter adhesin YadA-like head" evidence="1">
    <location>
        <begin position="182"/>
        <end position="206"/>
    </location>
</feature>
<protein>
    <recommendedName>
        <fullName evidence="6">Trimeric autotransporter adhesin YadA-like head domain-containing protein</fullName>
    </recommendedName>
</protein>
<feature type="non-terminal residue" evidence="4">
    <location>
        <position position="726"/>
    </location>
</feature>
<dbReference type="Pfam" id="PF05662">
    <property type="entry name" value="YadA_stalk"/>
    <property type="match status" value="3"/>
</dbReference>
<name>N9PMP3_9GAMM</name>
<organism evidence="4 5">
    <name type="scientific">Acinetobacter colistiniresistens</name>
    <dbReference type="NCBI Taxonomy" id="280145"/>
    <lineage>
        <taxon>Bacteria</taxon>
        <taxon>Pseudomonadati</taxon>
        <taxon>Pseudomonadota</taxon>
        <taxon>Gammaproteobacteria</taxon>
        <taxon>Moraxellales</taxon>
        <taxon>Moraxellaceae</taxon>
        <taxon>Acinetobacter</taxon>
    </lineage>
</organism>
<feature type="domain" description="Trimeric autotransporter adhesin YadA-like stalk" evidence="2">
    <location>
        <begin position="452"/>
        <end position="496"/>
    </location>
</feature>
<dbReference type="SUPFAM" id="SSF101967">
    <property type="entry name" value="Adhesin YadA, collagen-binding domain"/>
    <property type="match status" value="1"/>
</dbReference>
<evidence type="ECO:0000259" key="2">
    <source>
        <dbReference type="Pfam" id="PF05662"/>
    </source>
</evidence>
<dbReference type="HOGENOM" id="CLU_382010_0_0_6"/>
<evidence type="ECO:0000259" key="1">
    <source>
        <dbReference type="Pfam" id="PF05658"/>
    </source>
</evidence>
<dbReference type="AlphaFoldDB" id="N9PMP3"/>
<feature type="domain" description="Trimeric autotransporter adhesin YadA-like head" evidence="1">
    <location>
        <begin position="227"/>
        <end position="253"/>
    </location>
</feature>